<keyword evidence="2" id="KW-0238">DNA-binding</keyword>
<dbReference type="AlphaFoldDB" id="A0A9D2B2P6"/>
<name>A0A9D2B2P6_9FIRM</name>
<dbReference type="GO" id="GO:0003677">
    <property type="term" value="F:DNA binding"/>
    <property type="evidence" value="ECO:0007669"/>
    <property type="project" value="UniProtKB-KW"/>
</dbReference>
<dbReference type="InterPro" id="IPR036390">
    <property type="entry name" value="WH_DNA-bd_sf"/>
</dbReference>
<evidence type="ECO:0000259" key="4">
    <source>
        <dbReference type="PROSITE" id="PS50995"/>
    </source>
</evidence>
<proteinExistence type="predicted"/>
<reference evidence="5" key="1">
    <citation type="journal article" date="2021" name="PeerJ">
        <title>Extensive microbial diversity within the chicken gut microbiome revealed by metagenomics and culture.</title>
        <authorList>
            <person name="Gilroy R."/>
            <person name="Ravi A."/>
            <person name="Getino M."/>
            <person name="Pursley I."/>
            <person name="Horton D.L."/>
            <person name="Alikhan N.F."/>
            <person name="Baker D."/>
            <person name="Gharbi K."/>
            <person name="Hall N."/>
            <person name="Watson M."/>
            <person name="Adriaenssens E.M."/>
            <person name="Foster-Nyarko E."/>
            <person name="Jarju S."/>
            <person name="Secka A."/>
            <person name="Antonio M."/>
            <person name="Oren A."/>
            <person name="Chaudhuri R.R."/>
            <person name="La Ragione R."/>
            <person name="Hildebrand F."/>
            <person name="Pallen M.J."/>
        </authorList>
    </citation>
    <scope>NUCLEOTIDE SEQUENCE</scope>
    <source>
        <strain evidence="5">ChiSjej1B19-8411</strain>
    </source>
</reference>
<dbReference type="Gene3D" id="1.10.10.10">
    <property type="entry name" value="Winged helix-like DNA-binding domain superfamily/Winged helix DNA-binding domain"/>
    <property type="match status" value="1"/>
</dbReference>
<evidence type="ECO:0000256" key="3">
    <source>
        <dbReference type="ARBA" id="ARBA00023163"/>
    </source>
</evidence>
<dbReference type="SUPFAM" id="SSF46785">
    <property type="entry name" value="Winged helix' DNA-binding domain"/>
    <property type="match status" value="1"/>
</dbReference>
<dbReference type="PANTHER" id="PTHR42756:SF1">
    <property type="entry name" value="TRANSCRIPTIONAL REPRESSOR OF EMRAB OPERON"/>
    <property type="match status" value="1"/>
</dbReference>
<dbReference type="PROSITE" id="PS50995">
    <property type="entry name" value="HTH_MARR_2"/>
    <property type="match status" value="1"/>
</dbReference>
<keyword evidence="3" id="KW-0804">Transcription</keyword>
<evidence type="ECO:0000256" key="1">
    <source>
        <dbReference type="ARBA" id="ARBA00023015"/>
    </source>
</evidence>
<comment type="caution">
    <text evidence="5">The sequence shown here is derived from an EMBL/GenBank/DDBJ whole genome shotgun (WGS) entry which is preliminary data.</text>
</comment>
<reference evidence="5" key="2">
    <citation type="submission" date="2021-04" db="EMBL/GenBank/DDBJ databases">
        <authorList>
            <person name="Gilroy R."/>
        </authorList>
    </citation>
    <scope>NUCLEOTIDE SEQUENCE</scope>
    <source>
        <strain evidence="5">ChiSjej1B19-8411</strain>
    </source>
</reference>
<evidence type="ECO:0000313" key="5">
    <source>
        <dbReference type="EMBL" id="HIX58224.1"/>
    </source>
</evidence>
<evidence type="ECO:0000256" key="2">
    <source>
        <dbReference type="ARBA" id="ARBA00023125"/>
    </source>
</evidence>
<dbReference type="SMART" id="SM00347">
    <property type="entry name" value="HTH_MARR"/>
    <property type="match status" value="1"/>
</dbReference>
<accession>A0A9D2B2P6</accession>
<feature type="domain" description="HTH marR-type" evidence="4">
    <location>
        <begin position="1"/>
        <end position="138"/>
    </location>
</feature>
<dbReference type="PANTHER" id="PTHR42756">
    <property type="entry name" value="TRANSCRIPTIONAL REGULATOR, MARR"/>
    <property type="match status" value="1"/>
</dbReference>
<organism evidence="5 6">
    <name type="scientific">Candidatus Blautia gallistercoris</name>
    <dbReference type="NCBI Taxonomy" id="2838490"/>
    <lineage>
        <taxon>Bacteria</taxon>
        <taxon>Bacillati</taxon>
        <taxon>Bacillota</taxon>
        <taxon>Clostridia</taxon>
        <taxon>Lachnospirales</taxon>
        <taxon>Lachnospiraceae</taxon>
        <taxon>Blautia</taxon>
    </lineage>
</organism>
<evidence type="ECO:0000313" key="6">
    <source>
        <dbReference type="Proteomes" id="UP000886817"/>
    </source>
</evidence>
<dbReference type="EMBL" id="DXEX01000017">
    <property type="protein sequence ID" value="HIX58224.1"/>
    <property type="molecule type" value="Genomic_DNA"/>
</dbReference>
<dbReference type="Pfam" id="PF13463">
    <property type="entry name" value="HTH_27"/>
    <property type="match status" value="1"/>
</dbReference>
<sequence length="148" mass="17325">MLNYAVEAFLYGRQFRMLLEKEMEPIQKEYGLNKVDMQILIFLHNAKERNTSKDIMELHMFTRGHISQSLSRLQKMGYVEMEQDREDRRCTHNYLTPKVDSVIEKLGEIHEKVRKIIFQDVTPEELEALGSIAVKVSHNIEAIVSDEG</sequence>
<keyword evidence="1" id="KW-0805">Transcription regulation</keyword>
<protein>
    <submittedName>
        <fullName evidence="5">MarR family winged helix-turn-helix transcriptional regulator</fullName>
    </submittedName>
</protein>
<gene>
    <name evidence="5" type="ORF">IAA45_00700</name>
</gene>
<dbReference type="InterPro" id="IPR000835">
    <property type="entry name" value="HTH_MarR-typ"/>
</dbReference>
<dbReference type="GO" id="GO:0003700">
    <property type="term" value="F:DNA-binding transcription factor activity"/>
    <property type="evidence" value="ECO:0007669"/>
    <property type="project" value="InterPro"/>
</dbReference>
<dbReference type="InterPro" id="IPR036388">
    <property type="entry name" value="WH-like_DNA-bd_sf"/>
</dbReference>
<dbReference type="Proteomes" id="UP000886817">
    <property type="component" value="Unassembled WGS sequence"/>
</dbReference>